<dbReference type="RefSeq" id="WP_344112063.1">
    <property type="nucleotide sequence ID" value="NZ_BAAAOR010000015.1"/>
</dbReference>
<proteinExistence type="predicted"/>
<keyword evidence="5" id="KW-1185">Reference proteome</keyword>
<accession>A0ABN2AEE0</accession>
<comment type="caution">
    <text evidence="4">The sequence shown here is derived from an EMBL/GenBank/DDBJ whole genome shotgun (WGS) entry which is preliminary data.</text>
</comment>
<keyword evidence="1" id="KW-0456">Lyase</keyword>
<gene>
    <name evidence="4" type="ORF">GCM10009788_21790</name>
</gene>
<dbReference type="PANTHER" id="PTHR21240:SF28">
    <property type="entry name" value="ISO-OROTATE DECARBOXYLASE (EUROFUNG)"/>
    <property type="match status" value="1"/>
</dbReference>
<evidence type="ECO:0000256" key="1">
    <source>
        <dbReference type="ARBA" id="ARBA00023239"/>
    </source>
</evidence>
<evidence type="ECO:0000256" key="2">
    <source>
        <dbReference type="SAM" id="MobiDB-lite"/>
    </source>
</evidence>
<sequence>MTTLGSVPSDRRVDFVANDAHLATVSMTERSGRSRAATTYEIVDAAVHVRPVDQADLRRYLPAIWKHRRLPFGDRYYYPNVVGDSLIESYGNEGPPASTHRLVEEHVRGAVGARHAILHPYTYGLLPDEDLLAAICSATNAWLAETWLEDQPSDRPYRGTIRVSPTSVSHAVAEIEKWGSHPDFVQVGVPMQSLQTYGKRVFWPIWEAAVAHDLPVTVLTDGETGVELAPTPVGYLRTFLGFSSYKPLNFINHLASFMVEGVFDHLPDLRVVFADGGYDFAVAMSWRMDKDYRPMRADMPWMTELPSHYLASNVRFVTSSTDRCTDPEILGEWLAMGDADQILVYGSHYPEWDFLAPEEAIPEADDATRQRVLGGTARELFGLTPEPLTPDPESRPAKEGS</sequence>
<dbReference type="InterPro" id="IPR006680">
    <property type="entry name" value="Amidohydro-rel"/>
</dbReference>
<dbReference type="InterPro" id="IPR032465">
    <property type="entry name" value="ACMSD"/>
</dbReference>
<name>A0ABN2AEE0_9ACTN</name>
<feature type="compositionally biased region" description="Basic and acidic residues" evidence="2">
    <location>
        <begin position="392"/>
        <end position="401"/>
    </location>
</feature>
<dbReference type="Gene3D" id="3.20.20.140">
    <property type="entry name" value="Metal-dependent hydrolases"/>
    <property type="match status" value="1"/>
</dbReference>
<dbReference type="InterPro" id="IPR032466">
    <property type="entry name" value="Metal_Hydrolase"/>
</dbReference>
<feature type="domain" description="Amidohydrolase-related" evidence="3">
    <location>
        <begin position="129"/>
        <end position="383"/>
    </location>
</feature>
<feature type="region of interest" description="Disordered" evidence="2">
    <location>
        <begin position="376"/>
        <end position="401"/>
    </location>
</feature>
<dbReference type="Proteomes" id="UP001500842">
    <property type="component" value="Unassembled WGS sequence"/>
</dbReference>
<reference evidence="4 5" key="1">
    <citation type="journal article" date="2019" name="Int. J. Syst. Evol. Microbiol.">
        <title>The Global Catalogue of Microorganisms (GCM) 10K type strain sequencing project: providing services to taxonomists for standard genome sequencing and annotation.</title>
        <authorList>
            <consortium name="The Broad Institute Genomics Platform"/>
            <consortium name="The Broad Institute Genome Sequencing Center for Infectious Disease"/>
            <person name="Wu L."/>
            <person name="Ma J."/>
        </authorList>
    </citation>
    <scope>NUCLEOTIDE SEQUENCE [LARGE SCALE GENOMIC DNA]</scope>
    <source>
        <strain evidence="4 5">JCM 14942</strain>
    </source>
</reference>
<evidence type="ECO:0000259" key="3">
    <source>
        <dbReference type="Pfam" id="PF04909"/>
    </source>
</evidence>
<dbReference type="Pfam" id="PF04909">
    <property type="entry name" value="Amidohydro_2"/>
    <property type="match status" value="1"/>
</dbReference>
<dbReference type="SUPFAM" id="SSF51556">
    <property type="entry name" value="Metallo-dependent hydrolases"/>
    <property type="match status" value="1"/>
</dbReference>
<protein>
    <submittedName>
        <fullName evidence="4">Amidohydrolase family protein</fullName>
    </submittedName>
</protein>
<dbReference type="EMBL" id="BAAAOR010000015">
    <property type="protein sequence ID" value="GAA1517265.1"/>
    <property type="molecule type" value="Genomic_DNA"/>
</dbReference>
<evidence type="ECO:0000313" key="5">
    <source>
        <dbReference type="Proteomes" id="UP001500842"/>
    </source>
</evidence>
<evidence type="ECO:0000313" key="4">
    <source>
        <dbReference type="EMBL" id="GAA1517265.1"/>
    </source>
</evidence>
<organism evidence="4 5">
    <name type="scientific">Nocardioides humi</name>
    <dbReference type="NCBI Taxonomy" id="449461"/>
    <lineage>
        <taxon>Bacteria</taxon>
        <taxon>Bacillati</taxon>
        <taxon>Actinomycetota</taxon>
        <taxon>Actinomycetes</taxon>
        <taxon>Propionibacteriales</taxon>
        <taxon>Nocardioidaceae</taxon>
        <taxon>Nocardioides</taxon>
    </lineage>
</organism>
<dbReference type="PANTHER" id="PTHR21240">
    <property type="entry name" value="2-AMINO-3-CARBOXYLMUCONATE-6-SEMIALDEHYDE DECARBOXYLASE"/>
    <property type="match status" value="1"/>
</dbReference>